<evidence type="ECO:0000256" key="6">
    <source>
        <dbReference type="ARBA" id="ARBA00023180"/>
    </source>
</evidence>
<evidence type="ECO:0000256" key="2">
    <source>
        <dbReference type="ARBA" id="ARBA00022525"/>
    </source>
</evidence>
<accession>A0A1S2ZIC8</accession>
<dbReference type="InParanoid" id="A0A1S2ZIC8"/>
<dbReference type="Proteomes" id="UP001652624">
    <property type="component" value="Chromosome 9"/>
</dbReference>
<dbReference type="eggNOG" id="ENOG502S28K">
    <property type="taxonomic scope" value="Eukaryota"/>
</dbReference>
<dbReference type="FunCoup" id="A0A1S2ZIC8">
    <property type="interactions" value="68"/>
</dbReference>
<feature type="chain" id="PRO_5010251684" evidence="8">
    <location>
        <begin position="20"/>
        <end position="380"/>
    </location>
</feature>
<organism evidence="10 11">
    <name type="scientific">Erinaceus europaeus</name>
    <name type="common">Western European hedgehog</name>
    <dbReference type="NCBI Taxonomy" id="9365"/>
    <lineage>
        <taxon>Eukaryota</taxon>
        <taxon>Metazoa</taxon>
        <taxon>Chordata</taxon>
        <taxon>Craniata</taxon>
        <taxon>Vertebrata</taxon>
        <taxon>Euteleostomi</taxon>
        <taxon>Mammalia</taxon>
        <taxon>Eutheria</taxon>
        <taxon>Laurasiatheria</taxon>
        <taxon>Eulipotyphla</taxon>
        <taxon>Erinaceidae</taxon>
        <taxon>Erinaceinae</taxon>
        <taxon>Erinaceus</taxon>
    </lineage>
</organism>
<dbReference type="Pfam" id="PF00031">
    <property type="entry name" value="Cystatin"/>
    <property type="match status" value="2"/>
</dbReference>
<name>A0A1S2ZIC8_ERIEU</name>
<dbReference type="PROSITE" id="PS01255">
    <property type="entry name" value="FETUIN_2"/>
    <property type="match status" value="1"/>
</dbReference>
<evidence type="ECO:0000256" key="3">
    <source>
        <dbReference type="ARBA" id="ARBA00022729"/>
    </source>
</evidence>
<evidence type="ECO:0000259" key="9">
    <source>
        <dbReference type="PROSITE" id="PS51530"/>
    </source>
</evidence>
<dbReference type="InterPro" id="IPR000010">
    <property type="entry name" value="Cystatin_dom"/>
</dbReference>
<comment type="subcellular location">
    <subcellularLocation>
        <location evidence="1">Secreted</location>
    </subcellularLocation>
</comment>
<dbReference type="RefSeq" id="XP_007519827.1">
    <property type="nucleotide sequence ID" value="XM_007519765.3"/>
</dbReference>
<dbReference type="FunFam" id="3.10.450.10:FF:000022">
    <property type="entry name" value="Fetuin B"/>
    <property type="match status" value="1"/>
</dbReference>
<keyword evidence="5" id="KW-1015">Disulfide bond</keyword>
<keyword evidence="3 8" id="KW-0732">Signal</keyword>
<dbReference type="FunFam" id="3.10.450.10:FF:000005">
    <property type="entry name" value="Histidine-rich glycoprotein"/>
    <property type="match status" value="1"/>
</dbReference>
<sequence length="380" mass="42074">MNLLLPLALYALVVHYGASSPPSLATKPSPLLSRACDATDVLAVSGFALEDINRDRKDGYVLSLNRVSDAREHRQAHLGSLYYLTLDVLETKCHVLSNRSWKDCEARVLHESVYGQCKALFYINKPRRILYTPAYNCTLHPVSRRSIHRMCPDCPSPSPTDLSDPSVLEAVAESLAKYNDESNLKQYSLVKVTRASSQWVFGPAYFVEYLIRESPCTKSQASSCTLQSPNSEPVGLCKGSLSRNNMEKHVSVTCDFFKSQVQDPETKNSAVNQGPANFPQQKSPAPQHSPSPPVLQGSVQHLPDLDDEKPTVSQEKGLADDFPVHLNLTTNPQGDSLDVSFLFMEPVKEKIVVFPFPSKEQRSAKCPGPAEKYSPFILPP</sequence>
<evidence type="ECO:0000256" key="1">
    <source>
        <dbReference type="ARBA" id="ARBA00004613"/>
    </source>
</evidence>
<dbReference type="GO" id="GO:0004869">
    <property type="term" value="F:cysteine-type endopeptidase inhibitor activity"/>
    <property type="evidence" value="ECO:0007669"/>
    <property type="project" value="InterPro"/>
</dbReference>
<keyword evidence="10" id="KW-1185">Reference proteome</keyword>
<evidence type="ECO:0000313" key="11">
    <source>
        <dbReference type="RefSeq" id="XP_007519827.1"/>
    </source>
</evidence>
<dbReference type="GO" id="GO:0007339">
    <property type="term" value="P:binding of sperm to zona pellucida"/>
    <property type="evidence" value="ECO:0007669"/>
    <property type="project" value="TreeGrafter"/>
</dbReference>
<evidence type="ECO:0000256" key="7">
    <source>
        <dbReference type="SAM" id="MobiDB-lite"/>
    </source>
</evidence>
<evidence type="ECO:0000256" key="5">
    <source>
        <dbReference type="ARBA" id="ARBA00023157"/>
    </source>
</evidence>
<feature type="domain" description="Cystatin fetuin-B-type" evidence="9">
    <location>
        <begin position="149"/>
        <end position="255"/>
    </location>
</feature>
<protein>
    <submittedName>
        <fullName evidence="11">Fetuin-B</fullName>
    </submittedName>
</protein>
<dbReference type="GO" id="GO:0008191">
    <property type="term" value="F:metalloendopeptidase inhibitor activity"/>
    <property type="evidence" value="ECO:0007669"/>
    <property type="project" value="TreeGrafter"/>
</dbReference>
<gene>
    <name evidence="11" type="primary">LOC103110603</name>
</gene>
<dbReference type="GO" id="GO:0060255">
    <property type="term" value="P:regulation of macromolecule metabolic process"/>
    <property type="evidence" value="ECO:0007669"/>
    <property type="project" value="UniProtKB-ARBA"/>
</dbReference>
<feature type="domain" description="Cystatin fetuin-B-type" evidence="9">
    <location>
        <begin position="25"/>
        <end position="138"/>
    </location>
</feature>
<feature type="region of interest" description="Disordered" evidence="7">
    <location>
        <begin position="359"/>
        <end position="380"/>
    </location>
</feature>
<dbReference type="InterPro" id="IPR001363">
    <property type="entry name" value="Prot_inh_fetuin_CS"/>
</dbReference>
<evidence type="ECO:0000256" key="4">
    <source>
        <dbReference type="ARBA" id="ARBA00022737"/>
    </source>
</evidence>
<keyword evidence="4" id="KW-0677">Repeat</keyword>
<dbReference type="CDD" id="cd00042">
    <property type="entry name" value="CY"/>
    <property type="match status" value="2"/>
</dbReference>
<dbReference type="InterPro" id="IPR050735">
    <property type="entry name" value="Kininogen_Fetuin_HRG"/>
</dbReference>
<reference evidence="11" key="1">
    <citation type="submission" date="2025-08" db="UniProtKB">
        <authorList>
            <consortium name="RefSeq"/>
        </authorList>
    </citation>
    <scope>IDENTIFICATION</scope>
</reference>
<feature type="compositionally biased region" description="Polar residues" evidence="7">
    <location>
        <begin position="264"/>
        <end position="286"/>
    </location>
</feature>
<dbReference type="GeneID" id="103110603"/>
<feature type="signal peptide" evidence="8">
    <location>
        <begin position="1"/>
        <end position="19"/>
    </location>
</feature>
<dbReference type="OrthoDB" id="9941887at2759"/>
<proteinExistence type="predicted"/>
<dbReference type="PANTHER" id="PTHR13814">
    <property type="entry name" value="FETUIN"/>
    <property type="match status" value="1"/>
</dbReference>
<dbReference type="Gene3D" id="3.10.450.10">
    <property type="match status" value="2"/>
</dbReference>
<dbReference type="InterPro" id="IPR025764">
    <property type="entry name" value="Cystatin_Fetuin_B"/>
</dbReference>
<dbReference type="AlphaFoldDB" id="A0A1S2ZIC8"/>
<dbReference type="PANTHER" id="PTHR13814:SF10">
    <property type="entry name" value="FETUIN-B"/>
    <property type="match status" value="1"/>
</dbReference>
<dbReference type="PROSITE" id="PS51530">
    <property type="entry name" value="CYSTATIN_FETUIN_B"/>
    <property type="match status" value="2"/>
</dbReference>
<keyword evidence="6" id="KW-0325">Glycoprotein</keyword>
<dbReference type="SUPFAM" id="SSF54403">
    <property type="entry name" value="Cystatin/monellin"/>
    <property type="match status" value="2"/>
</dbReference>
<dbReference type="GO" id="GO:0005615">
    <property type="term" value="C:extracellular space"/>
    <property type="evidence" value="ECO:0007669"/>
    <property type="project" value="InterPro"/>
</dbReference>
<keyword evidence="2" id="KW-0964">Secreted</keyword>
<evidence type="ECO:0000313" key="10">
    <source>
        <dbReference type="Proteomes" id="UP001652624"/>
    </source>
</evidence>
<dbReference type="InterPro" id="IPR046350">
    <property type="entry name" value="Cystatin_sf"/>
</dbReference>
<feature type="region of interest" description="Disordered" evidence="7">
    <location>
        <begin position="264"/>
        <end position="313"/>
    </location>
</feature>
<dbReference type="SMART" id="SM00043">
    <property type="entry name" value="CY"/>
    <property type="match status" value="2"/>
</dbReference>
<evidence type="ECO:0000256" key="8">
    <source>
        <dbReference type="SAM" id="SignalP"/>
    </source>
</evidence>